<organism evidence="13 14">
    <name type="scientific">Heterorhabditis bacteriophora</name>
    <name type="common">Entomopathogenic nematode worm</name>
    <dbReference type="NCBI Taxonomy" id="37862"/>
    <lineage>
        <taxon>Eukaryota</taxon>
        <taxon>Metazoa</taxon>
        <taxon>Ecdysozoa</taxon>
        <taxon>Nematoda</taxon>
        <taxon>Chromadorea</taxon>
        <taxon>Rhabditida</taxon>
        <taxon>Rhabditina</taxon>
        <taxon>Rhabditomorpha</taxon>
        <taxon>Strongyloidea</taxon>
        <taxon>Heterorhabditidae</taxon>
        <taxon>Heterorhabditis</taxon>
    </lineage>
</organism>
<keyword evidence="3" id="KW-0723">Serine/threonine-protein kinase</keyword>
<dbReference type="EC" id="2.7.11.1" evidence="2"/>
<evidence type="ECO:0000256" key="9">
    <source>
        <dbReference type="ARBA" id="ARBA00022842"/>
    </source>
</evidence>
<evidence type="ECO:0000313" key="13">
    <source>
        <dbReference type="Proteomes" id="UP000095283"/>
    </source>
</evidence>
<keyword evidence="6" id="KW-0547">Nucleotide-binding</keyword>
<evidence type="ECO:0000256" key="5">
    <source>
        <dbReference type="ARBA" id="ARBA00022723"/>
    </source>
</evidence>
<reference evidence="14" key="1">
    <citation type="submission" date="2016-11" db="UniProtKB">
        <authorList>
            <consortium name="WormBaseParasite"/>
        </authorList>
    </citation>
    <scope>IDENTIFICATION</scope>
</reference>
<dbReference type="Gene3D" id="1.10.510.10">
    <property type="entry name" value="Transferase(Phosphotransferase) domain 1"/>
    <property type="match status" value="1"/>
</dbReference>
<evidence type="ECO:0000256" key="3">
    <source>
        <dbReference type="ARBA" id="ARBA00022527"/>
    </source>
</evidence>
<evidence type="ECO:0000256" key="7">
    <source>
        <dbReference type="ARBA" id="ARBA00022777"/>
    </source>
</evidence>
<dbReference type="Gene3D" id="3.30.200.20">
    <property type="entry name" value="Phosphorylase Kinase, domain 1"/>
    <property type="match status" value="1"/>
</dbReference>
<evidence type="ECO:0000256" key="1">
    <source>
        <dbReference type="ARBA" id="ARBA00009196"/>
    </source>
</evidence>
<evidence type="ECO:0000256" key="11">
    <source>
        <dbReference type="ARBA" id="ARBA00048679"/>
    </source>
</evidence>
<comment type="similarity">
    <text evidence="1">Belongs to the protein kinase superfamily. RIO-type Ser/Thr kinase family.</text>
</comment>
<dbReference type="GO" id="GO:0005524">
    <property type="term" value="F:ATP binding"/>
    <property type="evidence" value="ECO:0007669"/>
    <property type="project" value="UniProtKB-KW"/>
</dbReference>
<dbReference type="InterPro" id="IPR018935">
    <property type="entry name" value="RIO_kinase_CS"/>
</dbReference>
<keyword evidence="7" id="KW-0418">Kinase</keyword>
<dbReference type="GO" id="GO:0004674">
    <property type="term" value="F:protein serine/threonine kinase activity"/>
    <property type="evidence" value="ECO:0007669"/>
    <property type="project" value="UniProtKB-KW"/>
</dbReference>
<protein>
    <recommendedName>
        <fullName evidence="2">non-specific serine/threonine protein kinase</fullName>
        <ecNumber evidence="2">2.7.11.1</ecNumber>
    </recommendedName>
</protein>
<evidence type="ECO:0000313" key="14">
    <source>
        <dbReference type="WBParaSite" id="Hba_14006"/>
    </source>
</evidence>
<name>A0A1I7X8N6_HETBA</name>
<evidence type="ECO:0000259" key="12">
    <source>
        <dbReference type="SMART" id="SM00090"/>
    </source>
</evidence>
<evidence type="ECO:0000256" key="10">
    <source>
        <dbReference type="ARBA" id="ARBA00047899"/>
    </source>
</evidence>
<accession>A0A1I7X8N6</accession>
<dbReference type="InterPro" id="IPR018934">
    <property type="entry name" value="RIO_dom"/>
</dbReference>
<dbReference type="WBParaSite" id="Hba_14006">
    <property type="protein sequence ID" value="Hba_14006"/>
    <property type="gene ID" value="Hba_14006"/>
</dbReference>
<dbReference type="SUPFAM" id="SSF56112">
    <property type="entry name" value="Protein kinase-like (PK-like)"/>
    <property type="match status" value="1"/>
</dbReference>
<dbReference type="PANTHER" id="PTHR45723">
    <property type="entry name" value="SERINE/THREONINE-PROTEIN KINASE RIO1"/>
    <property type="match status" value="1"/>
</dbReference>
<dbReference type="AlphaFoldDB" id="A0A1I7X8N6"/>
<keyword evidence="9" id="KW-0460">Magnesium</keyword>
<dbReference type="GO" id="GO:0046872">
    <property type="term" value="F:metal ion binding"/>
    <property type="evidence" value="ECO:0007669"/>
    <property type="project" value="UniProtKB-KW"/>
</dbReference>
<dbReference type="Proteomes" id="UP000095283">
    <property type="component" value="Unplaced"/>
</dbReference>
<evidence type="ECO:0000256" key="2">
    <source>
        <dbReference type="ARBA" id="ARBA00012513"/>
    </source>
</evidence>
<feature type="domain" description="RIO kinase" evidence="12">
    <location>
        <begin position="91"/>
        <end position="346"/>
    </location>
</feature>
<evidence type="ECO:0000256" key="6">
    <source>
        <dbReference type="ARBA" id="ARBA00022741"/>
    </source>
</evidence>
<keyword evidence="13" id="KW-1185">Reference proteome</keyword>
<proteinExistence type="inferred from homology"/>
<dbReference type="PROSITE" id="PS01245">
    <property type="entry name" value="RIO1"/>
    <property type="match status" value="1"/>
</dbReference>
<keyword evidence="4" id="KW-0808">Transferase</keyword>
<keyword evidence="5" id="KW-0479">Metal-binding</keyword>
<dbReference type="SMART" id="SM00090">
    <property type="entry name" value="RIO"/>
    <property type="match status" value="1"/>
</dbReference>
<keyword evidence="8" id="KW-0067">ATP-binding</keyword>
<dbReference type="Pfam" id="PF01163">
    <property type="entry name" value="RIO1"/>
    <property type="match status" value="1"/>
</dbReference>
<evidence type="ECO:0000256" key="4">
    <source>
        <dbReference type="ARBA" id="ARBA00022679"/>
    </source>
</evidence>
<sequence>MSECSAWKKQNQNPVISFADVMSEELADSIAEEDRRKGNDIVRIEKTINSEPDKIDLAVGDLRSAPINDHVFNSLCQFSKADTKRSHKLKDKEEKATMNISVDAITRLTLFKWINQGVFDRVEGVVATGKVSTDEQKQIINISYSDTKLVEIHIQDKVPYIFQTYLFKESAVLHAIKGNNDGEHIVIKVYKTSLTEFKNRSEYVDNDFRFKNPRRVLRIWAEREFMNLTRMIHHDLPCPVPLKLRKNLLVMSLIGEWGIAAPKLKNVSWEETISDDRKAIFIQVVNIMCNMYEKCHLVHGDLSEFNLLFSNKKVEQLLHHNHSIRAVKSKPADFEWTAYNCEKIRGESPAREYN</sequence>
<comment type="catalytic activity">
    <reaction evidence="11">
        <text>L-seryl-[protein] + ATP = O-phospho-L-seryl-[protein] + ADP + H(+)</text>
        <dbReference type="Rhea" id="RHEA:17989"/>
        <dbReference type="Rhea" id="RHEA-COMP:9863"/>
        <dbReference type="Rhea" id="RHEA-COMP:11604"/>
        <dbReference type="ChEBI" id="CHEBI:15378"/>
        <dbReference type="ChEBI" id="CHEBI:29999"/>
        <dbReference type="ChEBI" id="CHEBI:30616"/>
        <dbReference type="ChEBI" id="CHEBI:83421"/>
        <dbReference type="ChEBI" id="CHEBI:456216"/>
        <dbReference type="EC" id="2.7.11.1"/>
    </reaction>
</comment>
<dbReference type="InterPro" id="IPR051272">
    <property type="entry name" value="RIO-type_Ser/Thr_kinase"/>
</dbReference>
<comment type="catalytic activity">
    <reaction evidence="10">
        <text>L-threonyl-[protein] + ATP = O-phospho-L-threonyl-[protein] + ADP + H(+)</text>
        <dbReference type="Rhea" id="RHEA:46608"/>
        <dbReference type="Rhea" id="RHEA-COMP:11060"/>
        <dbReference type="Rhea" id="RHEA-COMP:11605"/>
        <dbReference type="ChEBI" id="CHEBI:15378"/>
        <dbReference type="ChEBI" id="CHEBI:30013"/>
        <dbReference type="ChEBI" id="CHEBI:30616"/>
        <dbReference type="ChEBI" id="CHEBI:61977"/>
        <dbReference type="ChEBI" id="CHEBI:456216"/>
        <dbReference type="EC" id="2.7.11.1"/>
    </reaction>
</comment>
<dbReference type="InterPro" id="IPR000687">
    <property type="entry name" value="RIO_kinase"/>
</dbReference>
<evidence type="ECO:0000256" key="8">
    <source>
        <dbReference type="ARBA" id="ARBA00022840"/>
    </source>
</evidence>
<dbReference type="InterPro" id="IPR011009">
    <property type="entry name" value="Kinase-like_dom_sf"/>
</dbReference>